<dbReference type="AlphaFoldDB" id="A0A929L025"/>
<proteinExistence type="predicted"/>
<name>A0A929L025_9SPHI</name>
<protein>
    <submittedName>
        <fullName evidence="3">Uncharacterized protein</fullName>
    </submittedName>
</protein>
<gene>
    <name evidence="3" type="ORF">IRJ16_17200</name>
</gene>
<reference evidence="3" key="1">
    <citation type="submission" date="2020-10" db="EMBL/GenBank/DDBJ databases">
        <title>Mucilaginibacter mali sp. nov., isolated from rhizosphere soil of apple orchard.</title>
        <authorList>
            <person name="Lee J.-S."/>
            <person name="Kim H.S."/>
            <person name="Kim J.-S."/>
        </authorList>
    </citation>
    <scope>NUCLEOTIDE SEQUENCE</scope>
    <source>
        <strain evidence="3">KCTC 22746</strain>
    </source>
</reference>
<sequence>MKWLFRIFLSLNIFLLCGSGLTGAHPLGGADTSSIISHKVHVDQHFASSNADLKFNPVTESDGRSKLSVAELEDEDAESTTGKKQLSKTSPADIFLNAWNLACGINVVHNNLHHGKLPVALALNKIYLSLQVFRL</sequence>
<evidence type="ECO:0000313" key="3">
    <source>
        <dbReference type="EMBL" id="MBE9663628.1"/>
    </source>
</evidence>
<evidence type="ECO:0000256" key="2">
    <source>
        <dbReference type="SAM" id="SignalP"/>
    </source>
</evidence>
<comment type="caution">
    <text evidence="3">The sequence shown here is derived from an EMBL/GenBank/DDBJ whole genome shotgun (WGS) entry which is preliminary data.</text>
</comment>
<keyword evidence="2" id="KW-0732">Signal</keyword>
<dbReference type="EMBL" id="JADFFL010000007">
    <property type="protein sequence ID" value="MBE9663628.1"/>
    <property type="molecule type" value="Genomic_DNA"/>
</dbReference>
<feature type="chain" id="PRO_5036881759" evidence="2">
    <location>
        <begin position="25"/>
        <end position="135"/>
    </location>
</feature>
<dbReference type="RefSeq" id="WP_194112867.1">
    <property type="nucleotide sequence ID" value="NZ_JADFFL010000007.1"/>
</dbReference>
<evidence type="ECO:0000256" key="1">
    <source>
        <dbReference type="SAM" id="MobiDB-lite"/>
    </source>
</evidence>
<evidence type="ECO:0000313" key="4">
    <source>
        <dbReference type="Proteomes" id="UP000622475"/>
    </source>
</evidence>
<feature type="region of interest" description="Disordered" evidence="1">
    <location>
        <begin position="57"/>
        <end position="85"/>
    </location>
</feature>
<dbReference type="Proteomes" id="UP000622475">
    <property type="component" value="Unassembled WGS sequence"/>
</dbReference>
<organism evidence="3 4">
    <name type="scientific">Mucilaginibacter myungsuensis</name>
    <dbReference type="NCBI Taxonomy" id="649104"/>
    <lineage>
        <taxon>Bacteria</taxon>
        <taxon>Pseudomonadati</taxon>
        <taxon>Bacteroidota</taxon>
        <taxon>Sphingobacteriia</taxon>
        <taxon>Sphingobacteriales</taxon>
        <taxon>Sphingobacteriaceae</taxon>
        <taxon>Mucilaginibacter</taxon>
    </lineage>
</organism>
<feature type="signal peptide" evidence="2">
    <location>
        <begin position="1"/>
        <end position="24"/>
    </location>
</feature>
<keyword evidence="4" id="KW-1185">Reference proteome</keyword>
<accession>A0A929L025</accession>